<evidence type="ECO:0000256" key="1">
    <source>
        <dbReference type="ARBA" id="ARBA00006484"/>
    </source>
</evidence>
<dbReference type="InterPro" id="IPR020904">
    <property type="entry name" value="Sc_DH/Rdtase_CS"/>
</dbReference>
<feature type="domain" description="Ketoreductase" evidence="3">
    <location>
        <begin position="11"/>
        <end position="201"/>
    </location>
</feature>
<dbReference type="EMBL" id="UINC01041121">
    <property type="protein sequence ID" value="SVB41954.1"/>
    <property type="molecule type" value="Genomic_DNA"/>
</dbReference>
<feature type="non-terminal residue" evidence="4">
    <location>
        <position position="1"/>
    </location>
</feature>
<proteinExistence type="inferred from homology"/>
<dbReference type="CDD" id="cd05233">
    <property type="entry name" value="SDR_c"/>
    <property type="match status" value="1"/>
</dbReference>
<dbReference type="NCBIfam" id="NF005559">
    <property type="entry name" value="PRK07231.1"/>
    <property type="match status" value="1"/>
</dbReference>
<dbReference type="PANTHER" id="PTHR42760">
    <property type="entry name" value="SHORT-CHAIN DEHYDROGENASES/REDUCTASES FAMILY MEMBER"/>
    <property type="match status" value="1"/>
</dbReference>
<dbReference type="FunFam" id="3.40.50.720:FF:000084">
    <property type="entry name" value="Short-chain dehydrogenase reductase"/>
    <property type="match status" value="1"/>
</dbReference>
<comment type="similarity">
    <text evidence="1">Belongs to the short-chain dehydrogenases/reductases (SDR) family.</text>
</comment>
<dbReference type="Pfam" id="PF13561">
    <property type="entry name" value="adh_short_C2"/>
    <property type="match status" value="1"/>
</dbReference>
<evidence type="ECO:0000256" key="2">
    <source>
        <dbReference type="ARBA" id="ARBA00023002"/>
    </source>
</evidence>
<dbReference type="InterPro" id="IPR057326">
    <property type="entry name" value="KR_dom"/>
</dbReference>
<protein>
    <recommendedName>
        <fullName evidence="3">Ketoreductase domain-containing protein</fullName>
    </recommendedName>
</protein>
<sequence>VKTDPFRLDGLSALVTGATGDIGQAIARALARQGASITLLARSTDRLEALAASMEQDGAAVQTAACDVTDVEQVSATAEQIQSQVGDLDIIVNNAGGARFLADPLDTKVSGWTKTIDLNLTSPFIVAITFGKSMVERGSGTIVNVGSVSGLRHLPGMTAYSAAKGGLHSLTRALAREWAPRGVRVNAVAPGYINTSGWDAFDKAEVEESAGLKIPLGRWASPSEVAEPVAFLSSEAASYITGAVLIVDGGMLA</sequence>
<gene>
    <name evidence="4" type="ORF">METZ01_LOCUS194808</name>
</gene>
<accession>A0A382DVJ7</accession>
<dbReference type="GO" id="GO:0016616">
    <property type="term" value="F:oxidoreductase activity, acting on the CH-OH group of donors, NAD or NADP as acceptor"/>
    <property type="evidence" value="ECO:0007669"/>
    <property type="project" value="TreeGrafter"/>
</dbReference>
<dbReference type="AlphaFoldDB" id="A0A382DVJ7"/>
<dbReference type="InterPro" id="IPR002347">
    <property type="entry name" value="SDR_fam"/>
</dbReference>
<dbReference type="Gene3D" id="3.40.50.720">
    <property type="entry name" value="NAD(P)-binding Rossmann-like Domain"/>
    <property type="match status" value="1"/>
</dbReference>
<keyword evidence="2" id="KW-0560">Oxidoreductase</keyword>
<name>A0A382DVJ7_9ZZZZ</name>
<organism evidence="4">
    <name type="scientific">marine metagenome</name>
    <dbReference type="NCBI Taxonomy" id="408172"/>
    <lineage>
        <taxon>unclassified sequences</taxon>
        <taxon>metagenomes</taxon>
        <taxon>ecological metagenomes</taxon>
    </lineage>
</organism>
<dbReference type="SMART" id="SM00822">
    <property type="entry name" value="PKS_KR"/>
    <property type="match status" value="1"/>
</dbReference>
<evidence type="ECO:0000313" key="4">
    <source>
        <dbReference type="EMBL" id="SVB41954.1"/>
    </source>
</evidence>
<dbReference type="PRINTS" id="PR00080">
    <property type="entry name" value="SDRFAMILY"/>
</dbReference>
<dbReference type="InterPro" id="IPR036291">
    <property type="entry name" value="NAD(P)-bd_dom_sf"/>
</dbReference>
<evidence type="ECO:0000259" key="3">
    <source>
        <dbReference type="SMART" id="SM00822"/>
    </source>
</evidence>
<reference evidence="4" key="1">
    <citation type="submission" date="2018-05" db="EMBL/GenBank/DDBJ databases">
        <authorList>
            <person name="Lanie J.A."/>
            <person name="Ng W.-L."/>
            <person name="Kazmierczak K.M."/>
            <person name="Andrzejewski T.M."/>
            <person name="Davidsen T.M."/>
            <person name="Wayne K.J."/>
            <person name="Tettelin H."/>
            <person name="Glass J.I."/>
            <person name="Rusch D."/>
            <person name="Podicherti R."/>
            <person name="Tsui H.-C.T."/>
            <person name="Winkler M.E."/>
        </authorList>
    </citation>
    <scope>NUCLEOTIDE SEQUENCE</scope>
</reference>
<dbReference type="SUPFAM" id="SSF51735">
    <property type="entry name" value="NAD(P)-binding Rossmann-fold domains"/>
    <property type="match status" value="1"/>
</dbReference>
<dbReference type="PRINTS" id="PR00081">
    <property type="entry name" value="GDHRDH"/>
</dbReference>
<dbReference type="PROSITE" id="PS00061">
    <property type="entry name" value="ADH_SHORT"/>
    <property type="match status" value="1"/>
</dbReference>
<dbReference type="PANTHER" id="PTHR42760:SF133">
    <property type="entry name" value="3-OXOACYL-[ACYL-CARRIER-PROTEIN] REDUCTASE"/>
    <property type="match status" value="1"/>
</dbReference>